<evidence type="ECO:0000256" key="4">
    <source>
        <dbReference type="ARBA" id="ARBA00023125"/>
    </source>
</evidence>
<dbReference type="Pfam" id="PF00392">
    <property type="entry name" value="GntR"/>
    <property type="match status" value="1"/>
</dbReference>
<keyword evidence="8" id="KW-1185">Reference proteome</keyword>
<dbReference type="PROSITE" id="PS50949">
    <property type="entry name" value="HTH_GNTR"/>
    <property type="match status" value="1"/>
</dbReference>
<evidence type="ECO:0000313" key="8">
    <source>
        <dbReference type="Proteomes" id="UP001148482"/>
    </source>
</evidence>
<evidence type="ECO:0000256" key="2">
    <source>
        <dbReference type="ARBA" id="ARBA00022898"/>
    </source>
</evidence>
<gene>
    <name evidence="7" type="ORF">OQ279_10615</name>
</gene>
<accession>A0A9X3CXD2</accession>
<name>A0A9X3CXD2_9FLAO</name>
<feature type="domain" description="HTH gntR-type" evidence="6">
    <location>
        <begin position="21"/>
        <end position="89"/>
    </location>
</feature>
<keyword evidence="3" id="KW-0805">Transcription regulation</keyword>
<dbReference type="CDD" id="cd00609">
    <property type="entry name" value="AAT_like"/>
    <property type="match status" value="1"/>
</dbReference>
<dbReference type="Pfam" id="PF00155">
    <property type="entry name" value="Aminotran_1_2"/>
    <property type="match status" value="1"/>
</dbReference>
<dbReference type="SUPFAM" id="SSF46785">
    <property type="entry name" value="Winged helix' DNA-binding domain"/>
    <property type="match status" value="1"/>
</dbReference>
<evidence type="ECO:0000256" key="5">
    <source>
        <dbReference type="ARBA" id="ARBA00023163"/>
    </source>
</evidence>
<dbReference type="SMART" id="SM00345">
    <property type="entry name" value="HTH_GNTR"/>
    <property type="match status" value="1"/>
</dbReference>
<dbReference type="RefSeq" id="WP_266069873.1">
    <property type="nucleotide sequence ID" value="NZ_JAPJDA010000016.1"/>
</dbReference>
<comment type="similarity">
    <text evidence="1">In the C-terminal section; belongs to the class-I pyridoxal-phosphate-dependent aminotransferase family.</text>
</comment>
<dbReference type="InterPro" id="IPR036388">
    <property type="entry name" value="WH-like_DNA-bd_sf"/>
</dbReference>
<dbReference type="AlphaFoldDB" id="A0A9X3CXD2"/>
<keyword evidence="7" id="KW-0808">Transferase</keyword>
<dbReference type="InterPro" id="IPR036390">
    <property type="entry name" value="WH_DNA-bd_sf"/>
</dbReference>
<dbReference type="InterPro" id="IPR051446">
    <property type="entry name" value="HTH_trans_reg/aminotransferase"/>
</dbReference>
<keyword evidence="4" id="KW-0238">DNA-binding</keyword>
<evidence type="ECO:0000313" key="7">
    <source>
        <dbReference type="EMBL" id="MCX2838606.1"/>
    </source>
</evidence>
<dbReference type="SUPFAM" id="SSF53383">
    <property type="entry name" value="PLP-dependent transferases"/>
    <property type="match status" value="1"/>
</dbReference>
<dbReference type="InterPro" id="IPR015424">
    <property type="entry name" value="PyrdxlP-dep_Trfase"/>
</dbReference>
<protein>
    <submittedName>
        <fullName evidence="7">PLP-dependent aminotransferase family protein</fullName>
    </submittedName>
</protein>
<dbReference type="Gene3D" id="3.40.640.10">
    <property type="entry name" value="Type I PLP-dependent aspartate aminotransferase-like (Major domain)"/>
    <property type="match status" value="1"/>
</dbReference>
<dbReference type="CDD" id="cd07377">
    <property type="entry name" value="WHTH_GntR"/>
    <property type="match status" value="1"/>
</dbReference>
<dbReference type="InterPro" id="IPR000524">
    <property type="entry name" value="Tscrpt_reg_HTH_GntR"/>
</dbReference>
<dbReference type="InterPro" id="IPR004839">
    <property type="entry name" value="Aminotransferase_I/II_large"/>
</dbReference>
<dbReference type="Gene3D" id="1.10.10.10">
    <property type="entry name" value="Winged helix-like DNA-binding domain superfamily/Winged helix DNA-binding domain"/>
    <property type="match status" value="1"/>
</dbReference>
<comment type="caution">
    <text evidence="7">The sequence shown here is derived from an EMBL/GenBank/DDBJ whole genome shotgun (WGS) entry which is preliminary data.</text>
</comment>
<dbReference type="GO" id="GO:0030170">
    <property type="term" value="F:pyridoxal phosphate binding"/>
    <property type="evidence" value="ECO:0007669"/>
    <property type="project" value="InterPro"/>
</dbReference>
<dbReference type="GO" id="GO:0008483">
    <property type="term" value="F:transaminase activity"/>
    <property type="evidence" value="ECO:0007669"/>
    <property type="project" value="UniProtKB-KW"/>
</dbReference>
<sequence length="497" mass="56824">MSSPVNIAFHSFVKIDRSKKDPVYMQIVYQFINAVKTNLLEDGDQLPGSRKIAEDLQVHRKTIMASLVELQEQGWINSIPNIGTFVKNAELSSVAAIGSGAFRSPPEKAAFTFRKQFILDTPLLEHREDLYFTDGTPDYGIIKGEELARFFASVLRKANWFNELQQATGGNLFFRDQLSYYLNITRGFHLSRKFLLPISGREQVFSILSRLLIKTGDIILVENLSYFLPNMIFGQAGAQLRTIPVDEDGMRVDYIREHFKAGDIRAVYLNPRCQYPTTVPLSEERKAALLQLAEQYNFIVIEDDDDFEFSLPKDRSASLYRKDGGNRVIYIGAFGRFLTPGFQMHFLIAPEDFLEEGKKYINIFGRPNFLMEKTLGDIIHQGDVHRYQRKFHSVISERKKIFAQLLHTHFKSEITFSVPLSGLAFWVKFNRSFSLNHLQKRARKKGLLIPGICLYQNQNLIALRLGFGHLSKKEMGEAVRLLAEVYGELVSEASLQG</sequence>
<organism evidence="7 8">
    <name type="scientific">Salinimicrobium profundisediminis</name>
    <dbReference type="NCBI Taxonomy" id="2994553"/>
    <lineage>
        <taxon>Bacteria</taxon>
        <taxon>Pseudomonadati</taxon>
        <taxon>Bacteroidota</taxon>
        <taxon>Flavobacteriia</taxon>
        <taxon>Flavobacteriales</taxon>
        <taxon>Flavobacteriaceae</taxon>
        <taxon>Salinimicrobium</taxon>
    </lineage>
</organism>
<dbReference type="GO" id="GO:0003700">
    <property type="term" value="F:DNA-binding transcription factor activity"/>
    <property type="evidence" value="ECO:0007669"/>
    <property type="project" value="InterPro"/>
</dbReference>
<keyword evidence="5" id="KW-0804">Transcription</keyword>
<dbReference type="Proteomes" id="UP001148482">
    <property type="component" value="Unassembled WGS sequence"/>
</dbReference>
<evidence type="ECO:0000259" key="6">
    <source>
        <dbReference type="PROSITE" id="PS50949"/>
    </source>
</evidence>
<proteinExistence type="inferred from homology"/>
<dbReference type="InterPro" id="IPR015421">
    <property type="entry name" value="PyrdxlP-dep_Trfase_major"/>
</dbReference>
<dbReference type="PANTHER" id="PTHR46577">
    <property type="entry name" value="HTH-TYPE TRANSCRIPTIONAL REGULATORY PROTEIN GABR"/>
    <property type="match status" value="1"/>
</dbReference>
<evidence type="ECO:0000256" key="1">
    <source>
        <dbReference type="ARBA" id="ARBA00005384"/>
    </source>
</evidence>
<evidence type="ECO:0000256" key="3">
    <source>
        <dbReference type="ARBA" id="ARBA00023015"/>
    </source>
</evidence>
<keyword evidence="7" id="KW-0032">Aminotransferase</keyword>
<dbReference type="PANTHER" id="PTHR46577:SF1">
    <property type="entry name" value="HTH-TYPE TRANSCRIPTIONAL REGULATORY PROTEIN GABR"/>
    <property type="match status" value="1"/>
</dbReference>
<dbReference type="EMBL" id="JAPJDA010000016">
    <property type="protein sequence ID" value="MCX2838606.1"/>
    <property type="molecule type" value="Genomic_DNA"/>
</dbReference>
<reference evidence="7" key="1">
    <citation type="submission" date="2022-11" db="EMBL/GenBank/DDBJ databases">
        <title>Salinimicrobium profundisediminis sp. nov., isolated from deep-sea sediment of the Mariana Trench.</title>
        <authorList>
            <person name="Fu H."/>
        </authorList>
    </citation>
    <scope>NUCLEOTIDE SEQUENCE</scope>
    <source>
        <strain evidence="7">MT39</strain>
    </source>
</reference>
<keyword evidence="2" id="KW-0663">Pyridoxal phosphate</keyword>
<dbReference type="GO" id="GO:0003677">
    <property type="term" value="F:DNA binding"/>
    <property type="evidence" value="ECO:0007669"/>
    <property type="project" value="UniProtKB-KW"/>
</dbReference>